<comment type="caution">
    <text evidence="5">The sequence shown here is derived from an EMBL/GenBank/DDBJ whole genome shotgun (WGS) entry which is preliminary data.</text>
</comment>
<dbReference type="Pfam" id="PF08534">
    <property type="entry name" value="Redoxin"/>
    <property type="match status" value="1"/>
</dbReference>
<feature type="domain" description="Thioredoxin" evidence="4">
    <location>
        <begin position="60"/>
        <end position="199"/>
    </location>
</feature>
<evidence type="ECO:0000259" key="4">
    <source>
        <dbReference type="PROSITE" id="PS51352"/>
    </source>
</evidence>
<comment type="subcellular location">
    <subcellularLocation>
        <location evidence="1">Cell envelope</location>
    </subcellularLocation>
</comment>
<dbReference type="SUPFAM" id="SSF52833">
    <property type="entry name" value="Thioredoxin-like"/>
    <property type="match status" value="1"/>
</dbReference>
<dbReference type="InterPro" id="IPR013766">
    <property type="entry name" value="Thioredoxin_domain"/>
</dbReference>
<dbReference type="PANTHER" id="PTHR42852">
    <property type="entry name" value="THIOL:DISULFIDE INTERCHANGE PROTEIN DSBE"/>
    <property type="match status" value="1"/>
</dbReference>
<dbReference type="EMBL" id="PVTZ01000001">
    <property type="protein sequence ID" value="PRZ17048.1"/>
    <property type="molecule type" value="Genomic_DNA"/>
</dbReference>
<name>A0ABX5ESU8_9BACL</name>
<dbReference type="GO" id="GO:0016853">
    <property type="term" value="F:isomerase activity"/>
    <property type="evidence" value="ECO:0007669"/>
    <property type="project" value="UniProtKB-KW"/>
</dbReference>
<reference evidence="5 6" key="1">
    <citation type="submission" date="2018-03" db="EMBL/GenBank/DDBJ databases">
        <title>Genomic Encyclopedia of Archaeal and Bacterial Type Strains, Phase II (KMG-II): from individual species to whole genera.</title>
        <authorList>
            <person name="Goeker M."/>
        </authorList>
    </citation>
    <scope>NUCLEOTIDE SEQUENCE [LARGE SCALE GENOMIC DNA]</scope>
    <source>
        <strain evidence="5 6">RHA1</strain>
    </source>
</reference>
<protein>
    <submittedName>
        <fullName evidence="5">Thiol-disulfide isomerase/thioredoxin</fullName>
    </submittedName>
</protein>
<accession>A0ABX5ESU8</accession>
<gene>
    <name evidence="5" type="ORF">CLV36_101139</name>
</gene>
<proteinExistence type="predicted"/>
<dbReference type="PROSITE" id="PS00194">
    <property type="entry name" value="THIOREDOXIN_1"/>
    <property type="match status" value="1"/>
</dbReference>
<organism evidence="5 6">
    <name type="scientific">Laceyella sediminis</name>
    <dbReference type="NCBI Taxonomy" id="573074"/>
    <lineage>
        <taxon>Bacteria</taxon>
        <taxon>Bacillati</taxon>
        <taxon>Bacillota</taxon>
        <taxon>Bacilli</taxon>
        <taxon>Bacillales</taxon>
        <taxon>Thermoactinomycetaceae</taxon>
        <taxon>Laceyella</taxon>
    </lineage>
</organism>
<keyword evidence="5" id="KW-0413">Isomerase</keyword>
<dbReference type="InterPro" id="IPR013740">
    <property type="entry name" value="Redoxin"/>
</dbReference>
<dbReference type="InterPro" id="IPR036249">
    <property type="entry name" value="Thioredoxin-like_sf"/>
</dbReference>
<evidence type="ECO:0000256" key="1">
    <source>
        <dbReference type="ARBA" id="ARBA00004196"/>
    </source>
</evidence>
<dbReference type="PROSITE" id="PS51352">
    <property type="entry name" value="THIOREDOXIN_2"/>
    <property type="match status" value="1"/>
</dbReference>
<dbReference type="Proteomes" id="UP000238836">
    <property type="component" value="Unassembled WGS sequence"/>
</dbReference>
<sequence length="199" mass="22320">MNLRNILIGIVIAIAIGGAFWSANTGQGPSMPQDPSSNKTENKPAQSQSEKGSVQRDEAPQQEMRAPNFSLKTLDGKTVEVKKNNGKPTLINFWASWCPPCKVEMPHIQKAYEKYGDRVNFLMVNLTAMDDETKMKQYLKEEGYSFPVLLDRTGEVSQMYQAISIPTTYIVDRNGIIIKQIIGAMTEDQLTEIMEQISK</sequence>
<dbReference type="InterPro" id="IPR017937">
    <property type="entry name" value="Thioredoxin_CS"/>
</dbReference>
<keyword evidence="2" id="KW-0201">Cytochrome c-type biogenesis</keyword>
<keyword evidence="6" id="KW-1185">Reference proteome</keyword>
<dbReference type="CDD" id="cd02966">
    <property type="entry name" value="TlpA_like_family"/>
    <property type="match status" value="1"/>
</dbReference>
<dbReference type="InterPro" id="IPR050553">
    <property type="entry name" value="Thioredoxin_ResA/DsbE_sf"/>
</dbReference>
<evidence type="ECO:0000313" key="6">
    <source>
        <dbReference type="Proteomes" id="UP000238836"/>
    </source>
</evidence>
<evidence type="ECO:0000256" key="2">
    <source>
        <dbReference type="ARBA" id="ARBA00022748"/>
    </source>
</evidence>
<dbReference type="Gene3D" id="3.40.30.10">
    <property type="entry name" value="Glutaredoxin"/>
    <property type="match status" value="1"/>
</dbReference>
<dbReference type="PANTHER" id="PTHR42852:SF17">
    <property type="entry name" value="THIOREDOXIN-LIKE PROTEIN HI_1115"/>
    <property type="match status" value="1"/>
</dbReference>
<evidence type="ECO:0000313" key="5">
    <source>
        <dbReference type="EMBL" id="PRZ17048.1"/>
    </source>
</evidence>
<evidence type="ECO:0000256" key="3">
    <source>
        <dbReference type="SAM" id="MobiDB-lite"/>
    </source>
</evidence>
<feature type="compositionally biased region" description="Polar residues" evidence="3">
    <location>
        <begin position="26"/>
        <end position="52"/>
    </location>
</feature>
<feature type="region of interest" description="Disordered" evidence="3">
    <location>
        <begin position="26"/>
        <end position="68"/>
    </location>
</feature>